<dbReference type="RefSeq" id="WP_284254711.1">
    <property type="nucleotide sequence ID" value="NZ_BAAAQO010000004.1"/>
</dbReference>
<comment type="caution">
    <text evidence="3">The sequence shown here is derived from an EMBL/GenBank/DDBJ whole genome shotgun (WGS) entry which is preliminary data.</text>
</comment>
<reference evidence="4" key="1">
    <citation type="journal article" date="2019" name="Int. J. Syst. Evol. Microbiol.">
        <title>The Global Catalogue of Microorganisms (GCM) 10K type strain sequencing project: providing services to taxonomists for standard genome sequencing and annotation.</title>
        <authorList>
            <consortium name="The Broad Institute Genomics Platform"/>
            <consortium name="The Broad Institute Genome Sequencing Center for Infectious Disease"/>
            <person name="Wu L."/>
            <person name="Ma J."/>
        </authorList>
    </citation>
    <scope>NUCLEOTIDE SEQUENCE [LARGE SCALE GENOMIC DNA]</scope>
    <source>
        <strain evidence="4">NBRC 108894</strain>
    </source>
</reference>
<dbReference type="Gene3D" id="3.20.20.150">
    <property type="entry name" value="Divalent-metal-dependent TIM barrel enzymes"/>
    <property type="match status" value="1"/>
</dbReference>
<protein>
    <recommendedName>
        <fullName evidence="2">Xylose isomerase-like TIM barrel domain-containing protein</fullName>
    </recommendedName>
</protein>
<dbReference type="PANTHER" id="PTHR12110:SF41">
    <property type="entry name" value="INOSOSE DEHYDRATASE"/>
    <property type="match status" value="1"/>
</dbReference>
<organism evidence="3 4">
    <name type="scientific">Pseudolysinimonas kribbensis</name>
    <dbReference type="NCBI Taxonomy" id="433641"/>
    <lineage>
        <taxon>Bacteria</taxon>
        <taxon>Bacillati</taxon>
        <taxon>Actinomycetota</taxon>
        <taxon>Actinomycetes</taxon>
        <taxon>Micrococcales</taxon>
        <taxon>Microbacteriaceae</taxon>
        <taxon>Pseudolysinimonas</taxon>
    </lineage>
</organism>
<dbReference type="EMBL" id="BSVB01000001">
    <property type="protein sequence ID" value="GMA96048.1"/>
    <property type="molecule type" value="Genomic_DNA"/>
</dbReference>
<proteinExistence type="predicted"/>
<evidence type="ECO:0000259" key="2">
    <source>
        <dbReference type="Pfam" id="PF01261"/>
    </source>
</evidence>
<dbReference type="SUPFAM" id="SSF51658">
    <property type="entry name" value="Xylose isomerase-like"/>
    <property type="match status" value="1"/>
</dbReference>
<feature type="domain" description="Xylose isomerase-like TIM barrel" evidence="2">
    <location>
        <begin position="27"/>
        <end position="252"/>
    </location>
</feature>
<name>A0ABQ6K942_9MICO</name>
<keyword evidence="1" id="KW-0119">Carbohydrate metabolism</keyword>
<dbReference type="InterPro" id="IPR036237">
    <property type="entry name" value="Xyl_isomerase-like_sf"/>
</dbReference>
<keyword evidence="4" id="KW-1185">Reference proteome</keyword>
<evidence type="ECO:0000313" key="4">
    <source>
        <dbReference type="Proteomes" id="UP001157034"/>
    </source>
</evidence>
<dbReference type="PANTHER" id="PTHR12110">
    <property type="entry name" value="HYDROXYPYRUVATE ISOMERASE"/>
    <property type="match status" value="1"/>
</dbReference>
<dbReference type="InterPro" id="IPR050312">
    <property type="entry name" value="IolE/XylAMocC-like"/>
</dbReference>
<dbReference type="InterPro" id="IPR013022">
    <property type="entry name" value="Xyl_isomerase-like_TIM-brl"/>
</dbReference>
<gene>
    <name evidence="3" type="ORF">GCM10025881_28720</name>
</gene>
<accession>A0ABQ6K942</accession>
<evidence type="ECO:0000256" key="1">
    <source>
        <dbReference type="ARBA" id="ARBA00023277"/>
    </source>
</evidence>
<evidence type="ECO:0000313" key="3">
    <source>
        <dbReference type="EMBL" id="GMA96048.1"/>
    </source>
</evidence>
<dbReference type="Proteomes" id="UP001157034">
    <property type="component" value="Unassembled WGS sequence"/>
</dbReference>
<dbReference type="Pfam" id="PF01261">
    <property type="entry name" value="AP_endonuc_2"/>
    <property type="match status" value="1"/>
</dbReference>
<sequence length="258" mass="27871">MSAGNRIAFSKPTRTDADTEALLGGFRAAGYDGLQLKMNQFTPWLDDAGAFRARYPEPGVASAVIFFDVPDAAGEERLARVIEFAGAVGSERVVYCQNRTHEGVDRALLEAYATSLSGHGRRARELGVALSLHHHFDQPVMTPDDVRAFFGAVQTADGSPLVGLTVDTAHLAKSGVEDIPGFIAEFAGVIDNIHLKDYADGQWRLFGQGDLDLVGILSALRDVGYPGWICVDEESSASLEDGLRVSRDWLDSHPPART</sequence>